<dbReference type="Gene3D" id="1.10.1760.20">
    <property type="match status" value="1"/>
</dbReference>
<dbReference type="RefSeq" id="WP_249286734.1">
    <property type="nucleotide sequence ID" value="NZ_JACRWC010000057.1"/>
</dbReference>
<feature type="transmembrane region" description="Helical" evidence="1">
    <location>
        <begin position="100"/>
        <end position="129"/>
    </location>
</feature>
<accession>A0A923ND91</accession>
<name>A0A923ND91_9FIRM</name>
<evidence type="ECO:0000256" key="1">
    <source>
        <dbReference type="SAM" id="Phobius"/>
    </source>
</evidence>
<dbReference type="Proteomes" id="UP000644115">
    <property type="component" value="Unassembled WGS sequence"/>
</dbReference>
<dbReference type="Pfam" id="PF07155">
    <property type="entry name" value="ECF-ribofla_trS"/>
    <property type="match status" value="1"/>
</dbReference>
<evidence type="ECO:0000313" key="2">
    <source>
        <dbReference type="EMBL" id="MBC5999279.1"/>
    </source>
</evidence>
<dbReference type="GO" id="GO:0016020">
    <property type="term" value="C:membrane"/>
    <property type="evidence" value="ECO:0007669"/>
    <property type="project" value="InterPro"/>
</dbReference>
<comment type="caution">
    <text evidence="2">The sequence shown here is derived from an EMBL/GenBank/DDBJ whole genome shotgun (WGS) entry which is preliminary data.</text>
</comment>
<proteinExistence type="predicted"/>
<organism evidence="2 3">
    <name type="scientific">Lentihominibacter faecis</name>
    <dbReference type="NCBI Taxonomy" id="2764712"/>
    <lineage>
        <taxon>Bacteria</taxon>
        <taxon>Bacillati</taxon>
        <taxon>Bacillota</taxon>
        <taxon>Clostridia</taxon>
        <taxon>Peptostreptococcales</taxon>
        <taxon>Anaerovoracaceae</taxon>
        <taxon>Lentihominibacter</taxon>
    </lineage>
</organism>
<feature type="transmembrane region" description="Helical" evidence="1">
    <location>
        <begin position="19"/>
        <end position="37"/>
    </location>
</feature>
<dbReference type="InterPro" id="IPR009825">
    <property type="entry name" value="ECF_substrate-spec-like"/>
</dbReference>
<feature type="transmembrane region" description="Helical" evidence="1">
    <location>
        <begin position="73"/>
        <end position="93"/>
    </location>
</feature>
<gene>
    <name evidence="2" type="ORF">H8876_04635</name>
</gene>
<feature type="transmembrane region" description="Helical" evidence="1">
    <location>
        <begin position="165"/>
        <end position="183"/>
    </location>
</feature>
<evidence type="ECO:0000313" key="3">
    <source>
        <dbReference type="Proteomes" id="UP000644115"/>
    </source>
</evidence>
<dbReference type="AlphaFoldDB" id="A0A923ND91"/>
<feature type="transmembrane region" description="Helical" evidence="1">
    <location>
        <begin position="203"/>
        <end position="226"/>
    </location>
</feature>
<feature type="transmembrane region" description="Helical" evidence="1">
    <location>
        <begin position="44"/>
        <end position="61"/>
    </location>
</feature>
<keyword evidence="1" id="KW-0472">Membrane</keyword>
<reference evidence="2" key="1">
    <citation type="submission" date="2020-08" db="EMBL/GenBank/DDBJ databases">
        <authorList>
            <person name="Liu C."/>
            <person name="Sun Q."/>
        </authorList>
    </citation>
    <scope>NUCLEOTIDE SEQUENCE</scope>
    <source>
        <strain evidence="2">BX16</strain>
    </source>
</reference>
<keyword evidence="1" id="KW-1133">Transmembrane helix</keyword>
<dbReference type="EMBL" id="JACRWC010000057">
    <property type="protein sequence ID" value="MBC5999279.1"/>
    <property type="molecule type" value="Genomic_DNA"/>
</dbReference>
<keyword evidence="3" id="KW-1185">Reference proteome</keyword>
<keyword evidence="1" id="KW-0812">Transmembrane</keyword>
<feature type="transmembrane region" description="Helical" evidence="1">
    <location>
        <begin position="135"/>
        <end position="153"/>
    </location>
</feature>
<sequence>MQEKSIKENWAGRRSVKQWIALGLVIIGIPAVLLLSWQMGDRKYYLTSMLVLLCAVAAFWLSFERRRPKTREMVLIAVMCAIAVASRAAFIMFPQFKPIVGIVMICGMALGPQAGFMTGSISAFVSNFIFGQGAWTPWQMFAFGLAGLLAGYLCRAGVMTGGRRLVTALIGGGMILVLIGPILDTCTLFTMSSVINTEAVGAVYLSGLPFNAVHGAAVFLTLLILAHPMIEKLDRIKVKYGLMEAE</sequence>
<protein>
    <submittedName>
        <fullName evidence="2">ECF transporter S component</fullName>
    </submittedName>
</protein>